<dbReference type="EMBL" id="CP136600">
    <property type="protein sequence ID" value="WOH37672.1"/>
    <property type="molecule type" value="Genomic_DNA"/>
</dbReference>
<organism evidence="7 8">
    <name type="scientific">Thalassotalea fonticola</name>
    <dbReference type="NCBI Taxonomy" id="3065649"/>
    <lineage>
        <taxon>Bacteria</taxon>
        <taxon>Pseudomonadati</taxon>
        <taxon>Pseudomonadota</taxon>
        <taxon>Gammaproteobacteria</taxon>
        <taxon>Alteromonadales</taxon>
        <taxon>Colwelliaceae</taxon>
        <taxon>Thalassotalea</taxon>
    </lineage>
</organism>
<keyword evidence="3 7" id="KW-0347">Helicase</keyword>
<dbReference type="InterPro" id="IPR014016">
    <property type="entry name" value="UvrD-like_ATP-bd"/>
</dbReference>
<evidence type="ECO:0000256" key="4">
    <source>
        <dbReference type="ARBA" id="ARBA00022840"/>
    </source>
</evidence>
<keyword evidence="2 7" id="KW-0378">Hydrolase</keyword>
<dbReference type="Proteomes" id="UP001301442">
    <property type="component" value="Chromosome"/>
</dbReference>
<dbReference type="SUPFAM" id="SSF52540">
    <property type="entry name" value="P-loop containing nucleoside triphosphate hydrolases"/>
    <property type="match status" value="1"/>
</dbReference>
<evidence type="ECO:0000256" key="2">
    <source>
        <dbReference type="ARBA" id="ARBA00022801"/>
    </source>
</evidence>
<reference evidence="7 8" key="1">
    <citation type="submission" date="2023-09" db="EMBL/GenBank/DDBJ databases">
        <authorList>
            <person name="Qi X."/>
        </authorList>
    </citation>
    <scope>NUCLEOTIDE SEQUENCE [LARGE SCALE GENOMIC DNA]</scope>
    <source>
        <strain evidence="7 8">S1-1</strain>
    </source>
</reference>
<evidence type="ECO:0000259" key="6">
    <source>
        <dbReference type="Pfam" id="PF00580"/>
    </source>
</evidence>
<evidence type="ECO:0000256" key="3">
    <source>
        <dbReference type="ARBA" id="ARBA00022806"/>
    </source>
</evidence>
<dbReference type="GO" id="GO:0016787">
    <property type="term" value="F:hydrolase activity"/>
    <property type="evidence" value="ECO:0007669"/>
    <property type="project" value="UniProtKB-KW"/>
</dbReference>
<protein>
    <recommendedName>
        <fullName evidence="5">DNA 3'-5' helicase II</fullName>
    </recommendedName>
</protein>
<dbReference type="InterPro" id="IPR000212">
    <property type="entry name" value="DNA_helicase_UvrD/REP"/>
</dbReference>
<evidence type="ECO:0000256" key="1">
    <source>
        <dbReference type="ARBA" id="ARBA00022741"/>
    </source>
</evidence>
<keyword evidence="1" id="KW-0547">Nucleotide-binding</keyword>
<feature type="domain" description="UvrD-like helicase ATP-binding" evidence="6">
    <location>
        <begin position="44"/>
        <end position="337"/>
    </location>
</feature>
<name>A0ABZ0GQK6_9GAMM</name>
<dbReference type="PANTHER" id="PTHR11070">
    <property type="entry name" value="UVRD / RECB / PCRA DNA HELICASE FAMILY MEMBER"/>
    <property type="match status" value="1"/>
</dbReference>
<dbReference type="Pfam" id="PF00580">
    <property type="entry name" value="UvrD-helicase"/>
    <property type="match status" value="1"/>
</dbReference>
<dbReference type="Gene3D" id="3.40.50.300">
    <property type="entry name" value="P-loop containing nucleotide triphosphate hydrolases"/>
    <property type="match status" value="3"/>
</dbReference>
<evidence type="ECO:0000256" key="5">
    <source>
        <dbReference type="ARBA" id="ARBA00034923"/>
    </source>
</evidence>
<gene>
    <name evidence="7" type="ORF">RI844_00060</name>
</gene>
<dbReference type="PANTHER" id="PTHR11070:SF2">
    <property type="entry name" value="ATP-DEPENDENT DNA HELICASE SRS2"/>
    <property type="match status" value="1"/>
</dbReference>
<dbReference type="GO" id="GO:0004386">
    <property type="term" value="F:helicase activity"/>
    <property type="evidence" value="ECO:0007669"/>
    <property type="project" value="UniProtKB-KW"/>
</dbReference>
<sequence>MTNREELISTLCPTNGEHIYCDKCQTNGKCRVKEKTDKQINYILSPIDESIFLKACPGSGKTEVVAMKAAYEISKWQSNGGIAILSFTNNAADVIHERVSEFMRHEKVSHPHFIGTFDSWLHGFIAHPFLHKIYKYTGKLDSDNDRSYRIIDEKEHSNSNNKNDKSKHFLNNYILDTPFVSKSGKKTNLCVNNVRWEGEWELFNPLSSNSPFISVADYFNNVAFEEFRSDKLWLTVEKINNGIIEKKRKFNKKGFATYNDIEWNSLKLFKEHNDLLVLLSKRFPLIIIDEAQDLSKLQLSILKYLKYQGSEIHFVGDLQQAIYEFKKVDPVLVKNFVKNESFKTMNLTNNFRSNQNIVDFSQNLITSNSVIEGNCNVESYPCVFVSYPKDEIEKLPLWFENYLVKSGGVDIQNSVILARGRGTISKLRPSSNNNLNPPHKLALSLKLWAEGGVQGLNDSISMMGKVISSKFFEEYPASSSQFYKPSIVSKVSDWRSFISQSLNEFLLVKGVIEFDQLWSRWAKLIKESFPQIIINNIQNLEFSEKDFKFNSPDKFNFQSPNGDSKKKVIDTIKFTPESSSSIPVKTIHSVKGETLEAVMVVSSLTCKGTKDGHWTQWIDNPETEAARLAYVASSRPKKILVWAVPNVNEKQKLIELGLDQEKWEFN</sequence>
<dbReference type="InterPro" id="IPR027417">
    <property type="entry name" value="P-loop_NTPase"/>
</dbReference>
<dbReference type="RefSeq" id="WP_348396450.1">
    <property type="nucleotide sequence ID" value="NZ_CP136600.1"/>
</dbReference>
<keyword evidence="4" id="KW-0067">ATP-binding</keyword>
<keyword evidence="8" id="KW-1185">Reference proteome</keyword>
<evidence type="ECO:0000313" key="7">
    <source>
        <dbReference type="EMBL" id="WOH37672.1"/>
    </source>
</evidence>
<accession>A0ABZ0GQK6</accession>
<proteinExistence type="predicted"/>
<evidence type="ECO:0000313" key="8">
    <source>
        <dbReference type="Proteomes" id="UP001301442"/>
    </source>
</evidence>